<keyword evidence="1" id="KW-0175">Coiled coil</keyword>
<keyword evidence="3" id="KW-1185">Reference proteome</keyword>
<proteinExistence type="predicted"/>
<gene>
    <name evidence="2" type="ORF">SteCoe_2603</name>
</gene>
<feature type="coiled-coil region" evidence="1">
    <location>
        <begin position="166"/>
        <end position="197"/>
    </location>
</feature>
<protein>
    <submittedName>
        <fullName evidence="2">Uncharacterized protein</fullName>
    </submittedName>
</protein>
<reference evidence="2 3" key="1">
    <citation type="submission" date="2016-11" db="EMBL/GenBank/DDBJ databases">
        <title>The macronuclear genome of Stentor coeruleus: a giant cell with tiny introns.</title>
        <authorList>
            <person name="Slabodnick M."/>
            <person name="Ruby J.G."/>
            <person name="Reiff S.B."/>
            <person name="Swart E.C."/>
            <person name="Gosai S."/>
            <person name="Prabakaran S."/>
            <person name="Witkowska E."/>
            <person name="Larue G.E."/>
            <person name="Fisher S."/>
            <person name="Freeman R.M."/>
            <person name="Gunawardena J."/>
            <person name="Chu W."/>
            <person name="Stover N.A."/>
            <person name="Gregory B.D."/>
            <person name="Nowacki M."/>
            <person name="Derisi J."/>
            <person name="Roy S.W."/>
            <person name="Marshall W.F."/>
            <person name="Sood P."/>
        </authorList>
    </citation>
    <scope>NUCLEOTIDE SEQUENCE [LARGE SCALE GENOMIC DNA]</scope>
    <source>
        <strain evidence="2">WM001</strain>
    </source>
</reference>
<name>A0A1R2CZ33_9CILI</name>
<dbReference type="AlphaFoldDB" id="A0A1R2CZ33"/>
<accession>A0A1R2CZ33</accession>
<evidence type="ECO:0000313" key="3">
    <source>
        <dbReference type="Proteomes" id="UP000187209"/>
    </source>
</evidence>
<dbReference type="Proteomes" id="UP000187209">
    <property type="component" value="Unassembled WGS sequence"/>
</dbReference>
<feature type="coiled-coil region" evidence="1">
    <location>
        <begin position="248"/>
        <end position="312"/>
    </location>
</feature>
<evidence type="ECO:0000313" key="2">
    <source>
        <dbReference type="EMBL" id="OMJ94264.1"/>
    </source>
</evidence>
<dbReference type="EMBL" id="MPUH01000029">
    <property type="protein sequence ID" value="OMJ94264.1"/>
    <property type="molecule type" value="Genomic_DNA"/>
</dbReference>
<evidence type="ECO:0000256" key="1">
    <source>
        <dbReference type="SAM" id="Coils"/>
    </source>
</evidence>
<comment type="caution">
    <text evidence="2">The sequence shown here is derived from an EMBL/GenBank/DDBJ whole genome shotgun (WGS) entry which is preliminary data.</text>
</comment>
<sequence length="455" mass="53425">MEEVTDQIDRLNFALQQMMEGIPDTSIERQARMSLITTNWLDKDSDDSSLDIPDEFEKKVEMLALQFDRTAMVVEDFLSDKYRSVKKVVYSKSELLQLVQNIKGVLNGKKCILQIGGESFEAMLSSAEVPYDFRETTFIENSIMDCGHDIMKIRREIALDVEIKLQAKKNRVIEQAKANLESQLEELDKLKQSYLDKLKSLVVFNQELEKREKHLAAIEGLSRKYIEDEDMPEDPQERLKILEGLLEKAQGEEEISKISQQIDQLKSKISILRAEKVISESKLTTNMFSKIVKAMEKEVSNDEKQRKKLLEKHMKKQNTEPFESEKVNQLSLKKLEENFRVYMERARNRIKKKEAEILEKERNIEENWMRVTGCKELIELMRSNIEKLNILKEENEKERELLEREKLDIVNMNEKISKVWAGIESYKKYRKEEDEESIKDQINNLGINQKNLGFN</sequence>
<organism evidence="2 3">
    <name type="scientific">Stentor coeruleus</name>
    <dbReference type="NCBI Taxonomy" id="5963"/>
    <lineage>
        <taxon>Eukaryota</taxon>
        <taxon>Sar</taxon>
        <taxon>Alveolata</taxon>
        <taxon>Ciliophora</taxon>
        <taxon>Postciliodesmatophora</taxon>
        <taxon>Heterotrichea</taxon>
        <taxon>Heterotrichida</taxon>
        <taxon>Stentoridae</taxon>
        <taxon>Stentor</taxon>
    </lineage>
</organism>
<feature type="coiled-coil region" evidence="1">
    <location>
        <begin position="343"/>
        <end position="415"/>
    </location>
</feature>